<dbReference type="SUPFAM" id="SSF53850">
    <property type="entry name" value="Periplasmic binding protein-like II"/>
    <property type="match status" value="1"/>
</dbReference>
<keyword evidence="2" id="KW-1133">Transmembrane helix</keyword>
<protein>
    <submittedName>
        <fullName evidence="4">PKD domain protein,extracellular solute-binding protein, family 5</fullName>
    </submittedName>
</protein>
<dbReference type="Proteomes" id="UP000010469">
    <property type="component" value="Chromosome"/>
</dbReference>
<evidence type="ECO:0000313" key="5">
    <source>
        <dbReference type="Proteomes" id="UP000010469"/>
    </source>
</evidence>
<dbReference type="GO" id="GO:0015833">
    <property type="term" value="P:peptide transport"/>
    <property type="evidence" value="ECO:0007669"/>
    <property type="project" value="TreeGrafter"/>
</dbReference>
<proteinExistence type="predicted"/>
<dbReference type="PROSITE" id="PS50093">
    <property type="entry name" value="PKD"/>
    <property type="match status" value="1"/>
</dbReference>
<sequence length="916" mass="100916">MGRKDRSLSKGALYGIIIVIIVVIIVGGVAAYYATKKPITTTSTTTSSTTTSTATTTTTSTTTSITSTTPTTFSTLSPVATSTYASVAGTPINFVLSSFTPSSNRYALFYAGNGKVINTTSQYVNVTYNYPGHYLVYYNVYQSGSLMGSSLSNLIEITVAPNVPSSLSDLVTVPTITFNITRNPTAPIFSTGETVYLSGGFLQPPSGQNMTIYEYVWNFGNGQTMTVMANQTTLLPEENPVNVTYSSPGLYAVSLTVITKNVSSGKTYNYTTYQSIAVSGINMAFSLFEFSSSVPNPGVIQVAENQPGGPYSLDPDIDYEVVGFEVIANVYQTLLLYNGSNTTSFIPYAAAEVPTVQNGLIKNNYTEYIFPIRSGLYFSNGDPVTAYDVWYSIIRALLFVGGLPGTPDWIIAQYLIPNVTAGVPIVSSPNDTQAFEEIMNSVTYNNQTNEVIFHLWRPTAPQALYTALADPLSTGILDAKWLEQVGAGINFTPAGFYQYEQQANVGNYNQVVEWSPMGSGPYMVKSLSPGQSIVLAPNPYYPGLPDIPKPNDTVIIYWVKDPNTAYEMFASGQADILEDIPTQYIPLVEQLESKGQAKIYTFPALTELFYVFNANISQPNLKALGAQYSIPSYYFANPLVRKAFAYAFNYTEYLNDILGDVKYHFDFGNYYCGVIIPGLPNYIPPTELTGCPTFNLTYAKQLMEESGFYNISVNFPIVIFSGDITDFTGAQMWSQLLNEMDPNIKATPIYMPGSTMMSYWVPGLNGQPIFTGGWIADFPLDSDFTNAMYLQGGFFPAAAGWNVSYFENLSKYFASQGNSYLANLFANESQEYEELNNLINLANNAALSGNNALAAKYYKEAEQIAVNLYLYVYTYQENMYWIIKPYMIPYKNQISYQENPMIGGGGDSLFYWWFKG</sequence>
<dbReference type="Pfam" id="PF00496">
    <property type="entry name" value="SBP_bac_5"/>
    <property type="match status" value="1"/>
</dbReference>
<reference evidence="5" key="1">
    <citation type="submission" date="2012-03" db="EMBL/GenBank/DDBJ databases">
        <title>Complete genome of Caldisphaera lagunensis DSM 15908.</title>
        <authorList>
            <person name="Lucas S."/>
            <person name="Copeland A."/>
            <person name="Lapidus A."/>
            <person name="Glavina del Rio T."/>
            <person name="Dalin E."/>
            <person name="Tice H."/>
            <person name="Bruce D."/>
            <person name="Goodwin L."/>
            <person name="Pitluck S."/>
            <person name="Peters L."/>
            <person name="Mikhailova N."/>
            <person name="Teshima H."/>
            <person name="Kyrpides N."/>
            <person name="Mavromatis K."/>
            <person name="Ivanova N."/>
            <person name="Brettin T."/>
            <person name="Detter J.C."/>
            <person name="Han C."/>
            <person name="Larimer F."/>
            <person name="Land M."/>
            <person name="Hauser L."/>
            <person name="Markowitz V."/>
            <person name="Cheng J.-F."/>
            <person name="Hugenholtz P."/>
            <person name="Woyke T."/>
            <person name="Wu D."/>
            <person name="Spring S."/>
            <person name="Schroeder M."/>
            <person name="Brambilla E."/>
            <person name="Klenk H.-P."/>
            <person name="Eisen J.A."/>
        </authorList>
    </citation>
    <scope>NUCLEOTIDE SEQUENCE [LARGE SCALE GENOMIC DNA]</scope>
    <source>
        <strain evidence="5">DSM 15908 / JCM 11604 / IC-154</strain>
    </source>
</reference>
<dbReference type="EMBL" id="CP003378">
    <property type="protein sequence ID" value="AFZ70687.1"/>
    <property type="molecule type" value="Genomic_DNA"/>
</dbReference>
<dbReference type="HOGENOM" id="CLU_319962_0_0_2"/>
<feature type="region of interest" description="Disordered" evidence="1">
    <location>
        <begin position="41"/>
        <end position="64"/>
    </location>
</feature>
<dbReference type="RefSeq" id="WP_015232584.1">
    <property type="nucleotide sequence ID" value="NC_019791.1"/>
</dbReference>
<evidence type="ECO:0000256" key="1">
    <source>
        <dbReference type="SAM" id="MobiDB-lite"/>
    </source>
</evidence>
<dbReference type="KEGG" id="clg:Calag_0964"/>
<dbReference type="GO" id="GO:1904680">
    <property type="term" value="F:peptide transmembrane transporter activity"/>
    <property type="evidence" value="ECO:0007669"/>
    <property type="project" value="TreeGrafter"/>
</dbReference>
<evidence type="ECO:0000259" key="3">
    <source>
        <dbReference type="PROSITE" id="PS50093"/>
    </source>
</evidence>
<accession>L0AC35</accession>
<keyword evidence="2" id="KW-0472">Membrane</keyword>
<keyword evidence="2" id="KW-0812">Transmembrane</keyword>
<evidence type="ECO:0000313" key="4">
    <source>
        <dbReference type="EMBL" id="AFZ70687.1"/>
    </source>
</evidence>
<dbReference type="eggNOG" id="arCOG01533">
    <property type="taxonomic scope" value="Archaea"/>
</dbReference>
<dbReference type="Gene3D" id="3.40.190.10">
    <property type="entry name" value="Periplasmic binding protein-like II"/>
    <property type="match status" value="1"/>
</dbReference>
<organism evidence="4 5">
    <name type="scientific">Caldisphaera lagunensis (strain DSM 15908 / JCM 11604 / ANMR 0165 / IC-154)</name>
    <dbReference type="NCBI Taxonomy" id="1056495"/>
    <lineage>
        <taxon>Archaea</taxon>
        <taxon>Thermoproteota</taxon>
        <taxon>Thermoprotei</taxon>
        <taxon>Acidilobales</taxon>
        <taxon>Caldisphaeraceae</taxon>
        <taxon>Caldisphaera</taxon>
    </lineage>
</organism>
<dbReference type="InParanoid" id="L0AC35"/>
<dbReference type="CDD" id="cd00146">
    <property type="entry name" value="PKD"/>
    <property type="match status" value="1"/>
</dbReference>
<dbReference type="GeneID" id="14212224"/>
<gene>
    <name evidence="4" type="ordered locus">Calag_0964</name>
</gene>
<dbReference type="InterPro" id="IPR000601">
    <property type="entry name" value="PKD_dom"/>
</dbReference>
<feature type="transmembrane region" description="Helical" evidence="2">
    <location>
        <begin position="12"/>
        <end position="34"/>
    </location>
</feature>
<dbReference type="PANTHER" id="PTHR30290:SF34">
    <property type="entry name" value="ABC TRANSPORTER, PERIPLASMIC OLIGO-PEPTIDE BINDING PROTEIN, PUTATIVE-RELATED"/>
    <property type="match status" value="1"/>
</dbReference>
<dbReference type="SUPFAM" id="SSF49299">
    <property type="entry name" value="PKD domain"/>
    <property type="match status" value="1"/>
</dbReference>
<dbReference type="PANTHER" id="PTHR30290">
    <property type="entry name" value="PERIPLASMIC BINDING COMPONENT OF ABC TRANSPORTER"/>
    <property type="match status" value="1"/>
</dbReference>
<dbReference type="Gene3D" id="3.10.105.10">
    <property type="entry name" value="Dipeptide-binding Protein, Domain 3"/>
    <property type="match status" value="1"/>
</dbReference>
<dbReference type="Gene3D" id="3.90.76.10">
    <property type="entry name" value="Dipeptide-binding Protein, Domain 1"/>
    <property type="match status" value="1"/>
</dbReference>
<dbReference type="Gene3D" id="2.60.40.10">
    <property type="entry name" value="Immunoglobulins"/>
    <property type="match status" value="1"/>
</dbReference>
<dbReference type="OrthoDB" id="194307at2157"/>
<keyword evidence="5" id="KW-1185">Reference proteome</keyword>
<dbReference type="InterPro" id="IPR035986">
    <property type="entry name" value="PKD_dom_sf"/>
</dbReference>
<dbReference type="STRING" id="1056495.Calag_0964"/>
<dbReference type="InterPro" id="IPR039424">
    <property type="entry name" value="SBP_5"/>
</dbReference>
<feature type="domain" description="PKD" evidence="3">
    <location>
        <begin position="201"/>
        <end position="257"/>
    </location>
</feature>
<dbReference type="AlphaFoldDB" id="L0AC35"/>
<dbReference type="InterPro" id="IPR013783">
    <property type="entry name" value="Ig-like_fold"/>
</dbReference>
<name>L0AC35_CALLD</name>
<evidence type="ECO:0000256" key="2">
    <source>
        <dbReference type="SAM" id="Phobius"/>
    </source>
</evidence>
<dbReference type="InterPro" id="IPR000914">
    <property type="entry name" value="SBP_5_dom"/>
</dbReference>
<dbReference type="Pfam" id="PF00801">
    <property type="entry name" value="PKD"/>
    <property type="match status" value="1"/>
</dbReference>